<gene>
    <name evidence="2" type="ORF">BMI91_18225</name>
</gene>
<reference evidence="2 3" key="1">
    <citation type="submission" date="2016-11" db="EMBL/GenBank/DDBJ databases">
        <title>A multilocus sequence analysis scheme for characterization of bacteria in the genus Thioclava.</title>
        <authorList>
            <person name="Liu Y."/>
            <person name="Shao Z."/>
        </authorList>
    </citation>
    <scope>NUCLEOTIDE SEQUENCE [LARGE SCALE GENOMIC DNA]</scope>
    <source>
        <strain evidence="2 3">TAW-CT134</strain>
    </source>
</reference>
<dbReference type="InterPro" id="IPR037523">
    <property type="entry name" value="VOC_core"/>
</dbReference>
<evidence type="ECO:0000313" key="2">
    <source>
        <dbReference type="EMBL" id="OOY22817.1"/>
    </source>
</evidence>
<organism evidence="2 3">
    <name type="scientific">Thioclava sediminum</name>
    <dbReference type="NCBI Taxonomy" id="1915319"/>
    <lineage>
        <taxon>Bacteria</taxon>
        <taxon>Pseudomonadati</taxon>
        <taxon>Pseudomonadota</taxon>
        <taxon>Alphaproteobacteria</taxon>
        <taxon>Rhodobacterales</taxon>
        <taxon>Paracoccaceae</taxon>
        <taxon>Thioclava</taxon>
    </lineage>
</organism>
<evidence type="ECO:0000259" key="1">
    <source>
        <dbReference type="PROSITE" id="PS51819"/>
    </source>
</evidence>
<dbReference type="SUPFAM" id="SSF54593">
    <property type="entry name" value="Glyoxalase/Bleomycin resistance protein/Dihydroxybiphenyl dioxygenase"/>
    <property type="match status" value="1"/>
</dbReference>
<sequence length="126" mass="14046">MIECHGLILFTEHYEACVEFYQTKLGLPLWYEKPGLTCLRFGDGYLMIETGGRAEDTRKGISQNPVALRFNVSDVKAAARLLEAQGVPVEVKMHDWGTTGTFLDPDGNVCSLKNADDPFFTDEQGQ</sequence>
<comment type="caution">
    <text evidence="2">The sequence shown here is derived from an EMBL/GenBank/DDBJ whole genome shotgun (WGS) entry which is preliminary data.</text>
</comment>
<dbReference type="Pfam" id="PF00903">
    <property type="entry name" value="Glyoxalase"/>
    <property type="match status" value="1"/>
</dbReference>
<dbReference type="InterPro" id="IPR004360">
    <property type="entry name" value="Glyas_Fos-R_dOase_dom"/>
</dbReference>
<dbReference type="EMBL" id="MPZV01000005">
    <property type="protein sequence ID" value="OOY22817.1"/>
    <property type="molecule type" value="Genomic_DNA"/>
</dbReference>
<proteinExistence type="predicted"/>
<protein>
    <recommendedName>
        <fullName evidence="1">VOC domain-containing protein</fullName>
    </recommendedName>
</protein>
<feature type="domain" description="VOC" evidence="1">
    <location>
        <begin position="3"/>
        <end position="115"/>
    </location>
</feature>
<dbReference type="PROSITE" id="PS51819">
    <property type="entry name" value="VOC"/>
    <property type="match status" value="1"/>
</dbReference>
<accession>A0ABX3MTW6</accession>
<evidence type="ECO:0000313" key="3">
    <source>
        <dbReference type="Proteomes" id="UP000190787"/>
    </source>
</evidence>
<name>A0ABX3MTW6_9RHOB</name>
<dbReference type="Proteomes" id="UP000190787">
    <property type="component" value="Unassembled WGS sequence"/>
</dbReference>
<dbReference type="InterPro" id="IPR029068">
    <property type="entry name" value="Glyas_Bleomycin-R_OHBP_Dase"/>
</dbReference>
<keyword evidence="3" id="KW-1185">Reference proteome</keyword>
<dbReference type="Gene3D" id="3.10.180.10">
    <property type="entry name" value="2,3-Dihydroxybiphenyl 1,2-Dioxygenase, domain 1"/>
    <property type="match status" value="1"/>
</dbReference>